<name>A0A9X2YKM2_9MYCO</name>
<keyword evidence="2" id="KW-1185">Reference proteome</keyword>
<reference evidence="1" key="2">
    <citation type="journal article" date="2022" name="BMC Genomics">
        <title>Comparative genome analysis of mycobacteria focusing on tRNA and non-coding RNA.</title>
        <authorList>
            <person name="Behra P.R.K."/>
            <person name="Pettersson B.M.F."/>
            <person name="Ramesh M."/>
            <person name="Das S."/>
            <person name="Dasgupta S."/>
            <person name="Kirsebom L.A."/>
        </authorList>
    </citation>
    <scope>NUCLEOTIDE SEQUENCE</scope>
    <source>
        <strain evidence="1">DSM 44615</strain>
    </source>
</reference>
<protein>
    <submittedName>
        <fullName evidence="1">Uncharacterized protein</fullName>
    </submittedName>
</protein>
<evidence type="ECO:0000313" key="2">
    <source>
        <dbReference type="Proteomes" id="UP001140293"/>
    </source>
</evidence>
<comment type="caution">
    <text evidence="1">The sequence shown here is derived from an EMBL/GenBank/DDBJ whole genome shotgun (WGS) entry which is preliminary data.</text>
</comment>
<dbReference type="EMBL" id="JACKSJ010000002">
    <property type="protein sequence ID" value="MCV7168297.1"/>
    <property type="molecule type" value="Genomic_DNA"/>
</dbReference>
<organism evidence="1 2">
    <name type="scientific">[Mycobacterium] manitobense</name>
    <dbReference type="NCBI Taxonomy" id="190147"/>
    <lineage>
        <taxon>Bacteria</taxon>
        <taxon>Bacillati</taxon>
        <taxon>Actinomycetota</taxon>
        <taxon>Actinomycetes</taxon>
        <taxon>Mycobacteriales</taxon>
        <taxon>Mycobacteriaceae</taxon>
        <taxon>Mycolicibacterium</taxon>
    </lineage>
</organism>
<evidence type="ECO:0000313" key="1">
    <source>
        <dbReference type="EMBL" id="MCV7168297.1"/>
    </source>
</evidence>
<sequence>MTEHEADIDLPIEYLPDDEGFRWLTIDSPTADMTGWRVEVGDDAPWLIFRSMKPDESYREVREFQRVSFSVIGERWSAPVNWGELVVRWMPPDAVEQSA</sequence>
<dbReference type="Proteomes" id="UP001140293">
    <property type="component" value="Unassembled WGS sequence"/>
</dbReference>
<dbReference type="AlphaFoldDB" id="A0A9X2YKM2"/>
<dbReference type="RefSeq" id="WP_264010497.1">
    <property type="nucleotide sequence ID" value="NZ_JACKSJ010000002.1"/>
</dbReference>
<accession>A0A9X2YKM2</accession>
<proteinExistence type="predicted"/>
<gene>
    <name evidence="1" type="ORF">H7I41_00015</name>
</gene>
<reference evidence="1" key="1">
    <citation type="submission" date="2020-07" db="EMBL/GenBank/DDBJ databases">
        <authorList>
            <person name="Pettersson B.M.F."/>
            <person name="Behra P.R.K."/>
            <person name="Ramesh M."/>
            <person name="Das S."/>
            <person name="Dasgupta S."/>
            <person name="Kirsebom L.A."/>
        </authorList>
    </citation>
    <scope>NUCLEOTIDE SEQUENCE</scope>
    <source>
        <strain evidence="1">DSM 44615</strain>
    </source>
</reference>